<name>A0ABQ7R237_PLUXY</name>
<accession>A0ABQ7R237</accession>
<keyword evidence="3" id="KW-1185">Reference proteome</keyword>
<feature type="compositionally biased region" description="Low complexity" evidence="1">
    <location>
        <begin position="1"/>
        <end position="16"/>
    </location>
</feature>
<feature type="compositionally biased region" description="Basic and acidic residues" evidence="1">
    <location>
        <begin position="64"/>
        <end position="74"/>
    </location>
</feature>
<organism evidence="2 3">
    <name type="scientific">Plutella xylostella</name>
    <name type="common">Diamondback moth</name>
    <name type="synonym">Plutella maculipennis</name>
    <dbReference type="NCBI Taxonomy" id="51655"/>
    <lineage>
        <taxon>Eukaryota</taxon>
        <taxon>Metazoa</taxon>
        <taxon>Ecdysozoa</taxon>
        <taxon>Arthropoda</taxon>
        <taxon>Hexapoda</taxon>
        <taxon>Insecta</taxon>
        <taxon>Pterygota</taxon>
        <taxon>Neoptera</taxon>
        <taxon>Endopterygota</taxon>
        <taxon>Lepidoptera</taxon>
        <taxon>Glossata</taxon>
        <taxon>Ditrysia</taxon>
        <taxon>Yponomeutoidea</taxon>
        <taxon>Plutellidae</taxon>
        <taxon>Plutella</taxon>
    </lineage>
</organism>
<comment type="caution">
    <text evidence="2">The sequence shown here is derived from an EMBL/GenBank/DDBJ whole genome shotgun (WGS) entry which is preliminary data.</text>
</comment>
<gene>
    <name evidence="2" type="ORF">JYU34_002395</name>
</gene>
<evidence type="ECO:0000256" key="1">
    <source>
        <dbReference type="SAM" id="MobiDB-lite"/>
    </source>
</evidence>
<dbReference type="Proteomes" id="UP000823941">
    <property type="component" value="Chromosome 4"/>
</dbReference>
<evidence type="ECO:0000313" key="2">
    <source>
        <dbReference type="EMBL" id="KAG7311356.1"/>
    </source>
</evidence>
<sequence>MRWSSSRRTSMSMPSSSRRRRRHDLLLQATRPAGYAAGWRRACAARSAAAARCAPRATRCTTAIRRDGTTRDRPYPQISRQSAMFDHHCRQRPHRPCPRREEIS</sequence>
<feature type="region of interest" description="Disordered" evidence="1">
    <location>
        <begin position="1"/>
        <end position="23"/>
    </location>
</feature>
<protein>
    <submittedName>
        <fullName evidence="2">Uncharacterized protein</fullName>
    </submittedName>
</protein>
<feature type="region of interest" description="Disordered" evidence="1">
    <location>
        <begin position="64"/>
        <end position="104"/>
    </location>
</feature>
<dbReference type="EMBL" id="JAHIBW010000004">
    <property type="protein sequence ID" value="KAG7311356.1"/>
    <property type="molecule type" value="Genomic_DNA"/>
</dbReference>
<evidence type="ECO:0000313" key="3">
    <source>
        <dbReference type="Proteomes" id="UP000823941"/>
    </source>
</evidence>
<proteinExistence type="predicted"/>
<reference evidence="2 3" key="1">
    <citation type="submission" date="2021-06" db="EMBL/GenBank/DDBJ databases">
        <title>A haploid diamondback moth (Plutella xylostella L.) genome assembly resolves 31 chromosomes and identifies a diamide resistance mutation.</title>
        <authorList>
            <person name="Ward C.M."/>
            <person name="Perry K.D."/>
            <person name="Baker G."/>
            <person name="Powis K."/>
            <person name="Heckel D.G."/>
            <person name="Baxter S.W."/>
        </authorList>
    </citation>
    <scope>NUCLEOTIDE SEQUENCE [LARGE SCALE GENOMIC DNA]</scope>
    <source>
        <strain evidence="2 3">LV</strain>
        <tissue evidence="2">Single pupa</tissue>
    </source>
</reference>